<name>A0A9D9IX01_9BACT</name>
<dbReference type="Gene3D" id="3.90.580.10">
    <property type="entry name" value="Zinc finger, CHC2-type domain"/>
    <property type="match status" value="1"/>
</dbReference>
<dbReference type="EMBL" id="JADILZ010000085">
    <property type="protein sequence ID" value="MBO8479053.1"/>
    <property type="molecule type" value="Genomic_DNA"/>
</dbReference>
<comment type="caution">
    <text evidence="1">The sequence shown here is derived from an EMBL/GenBank/DDBJ whole genome shotgun (WGS) entry which is preliminary data.</text>
</comment>
<reference evidence="1" key="2">
    <citation type="journal article" date="2021" name="PeerJ">
        <title>Extensive microbial diversity within the chicken gut microbiome revealed by metagenomics and culture.</title>
        <authorList>
            <person name="Gilroy R."/>
            <person name="Ravi A."/>
            <person name="Getino M."/>
            <person name="Pursley I."/>
            <person name="Horton D.L."/>
            <person name="Alikhan N.F."/>
            <person name="Baker D."/>
            <person name="Gharbi K."/>
            <person name="Hall N."/>
            <person name="Watson M."/>
            <person name="Adriaenssens E.M."/>
            <person name="Foster-Nyarko E."/>
            <person name="Jarju S."/>
            <person name="Secka A."/>
            <person name="Antonio M."/>
            <person name="Oren A."/>
            <person name="Chaudhuri R.R."/>
            <person name="La Ragione R."/>
            <person name="Hildebrand F."/>
            <person name="Pallen M.J."/>
        </authorList>
    </citation>
    <scope>NUCLEOTIDE SEQUENCE</scope>
    <source>
        <strain evidence="1">2478</strain>
    </source>
</reference>
<dbReference type="Gene3D" id="3.40.1360.10">
    <property type="match status" value="1"/>
</dbReference>
<evidence type="ECO:0000313" key="1">
    <source>
        <dbReference type="EMBL" id="MBO8479053.1"/>
    </source>
</evidence>
<accession>A0A9D9IX01</accession>
<dbReference type="GO" id="GO:0003677">
    <property type="term" value="F:DNA binding"/>
    <property type="evidence" value="ECO:0007669"/>
    <property type="project" value="InterPro"/>
</dbReference>
<proteinExistence type="predicted"/>
<dbReference type="Pfam" id="PF13155">
    <property type="entry name" value="Toprim_2"/>
    <property type="match status" value="1"/>
</dbReference>
<dbReference type="GO" id="GO:0008270">
    <property type="term" value="F:zinc ion binding"/>
    <property type="evidence" value="ECO:0007669"/>
    <property type="project" value="InterPro"/>
</dbReference>
<dbReference type="AlphaFoldDB" id="A0A9D9IX01"/>
<sequence length="313" mass="36105">MTIEEVKQIKLQDYLHSLGFSPVKQQGDNLWYKSPFRDESEASFKVNTKFNQWYDFGIGHGGNIIALASCLYSASGVSYLLHRIEEQTPHIRPVSFSFRQQFFSEPSFQSMEIRPLLSPALLDYLCGRCIDIPLAKRECVEVHFTNNGRRYFAIGFPNAAGGYEIRNRYFKGCVAPKDITHIRHKGDSVDTCYLFEGLMDYLSFLTLRQESYPEAPHFDKQDYMILNSVGNVGKALYPLGAYEHIHCFLDQDRAGMEAYRKLYREFGIKVRDSSVFYSGHEDLNEYLCHCQGKKIHRQSAIRKVPSKKNGRSI</sequence>
<gene>
    <name evidence="1" type="ORF">IAB80_09235</name>
</gene>
<organism evidence="1 2">
    <name type="scientific">Candidatus Cryptobacteroides excrementipullorum</name>
    <dbReference type="NCBI Taxonomy" id="2840761"/>
    <lineage>
        <taxon>Bacteria</taxon>
        <taxon>Pseudomonadati</taxon>
        <taxon>Bacteroidota</taxon>
        <taxon>Bacteroidia</taxon>
        <taxon>Bacteroidales</taxon>
        <taxon>Candidatus Cryptobacteroides</taxon>
    </lineage>
</organism>
<reference evidence="1" key="1">
    <citation type="submission" date="2020-10" db="EMBL/GenBank/DDBJ databases">
        <authorList>
            <person name="Gilroy R."/>
        </authorList>
    </citation>
    <scope>NUCLEOTIDE SEQUENCE</scope>
    <source>
        <strain evidence="1">2478</strain>
    </source>
</reference>
<dbReference type="Proteomes" id="UP000823771">
    <property type="component" value="Unassembled WGS sequence"/>
</dbReference>
<protein>
    <submittedName>
        <fullName evidence="1">Toprim domain-containing protein</fullName>
    </submittedName>
</protein>
<dbReference type="GO" id="GO:0006260">
    <property type="term" value="P:DNA replication"/>
    <property type="evidence" value="ECO:0007669"/>
    <property type="project" value="InterPro"/>
</dbReference>
<evidence type="ECO:0000313" key="2">
    <source>
        <dbReference type="Proteomes" id="UP000823771"/>
    </source>
</evidence>
<dbReference type="InterPro" id="IPR036977">
    <property type="entry name" value="DNA_primase_Znf_CHC2"/>
</dbReference>
<dbReference type="SUPFAM" id="SSF57783">
    <property type="entry name" value="Zinc beta-ribbon"/>
    <property type="match status" value="1"/>
</dbReference>